<name>A0A511MXB8_DEIC1</name>
<evidence type="ECO:0000259" key="2">
    <source>
        <dbReference type="PROSITE" id="PS51084"/>
    </source>
</evidence>
<dbReference type="InterPro" id="IPR019808">
    <property type="entry name" value="Histidine_triad_CS"/>
</dbReference>
<dbReference type="AlphaFoldDB" id="A0A511MXB8"/>
<dbReference type="Gene3D" id="3.30.428.10">
    <property type="entry name" value="HIT-like"/>
    <property type="match status" value="1"/>
</dbReference>
<dbReference type="GO" id="GO:0003824">
    <property type="term" value="F:catalytic activity"/>
    <property type="evidence" value="ECO:0007669"/>
    <property type="project" value="InterPro"/>
</dbReference>
<organism evidence="3 4">
    <name type="scientific">Deinococcus cellulosilyticus (strain DSM 18568 / NBRC 106333 / KACC 11606 / 5516J-15)</name>
    <dbReference type="NCBI Taxonomy" id="1223518"/>
    <lineage>
        <taxon>Bacteria</taxon>
        <taxon>Thermotogati</taxon>
        <taxon>Deinococcota</taxon>
        <taxon>Deinococci</taxon>
        <taxon>Deinococcales</taxon>
        <taxon>Deinococcaceae</taxon>
        <taxon>Deinococcus</taxon>
    </lineage>
</organism>
<evidence type="ECO:0000313" key="4">
    <source>
        <dbReference type="Proteomes" id="UP000321306"/>
    </source>
</evidence>
<evidence type="ECO:0000313" key="3">
    <source>
        <dbReference type="EMBL" id="GEM45232.1"/>
    </source>
</evidence>
<dbReference type="PROSITE" id="PS00892">
    <property type="entry name" value="HIT_1"/>
    <property type="match status" value="1"/>
</dbReference>
<dbReference type="InterPro" id="IPR036265">
    <property type="entry name" value="HIT-like_sf"/>
</dbReference>
<gene>
    <name evidence="3" type="ORF">DC3_08670</name>
</gene>
<sequence>MKVSFLLDGSQFRKYKQEWEEHLAHPEKNPLLDEAGLRRNSFVLENDLCLYSQNPQFSDGLTGSGIIVTKAPRATVFDLTPGEWVATYELLHQVKAHLDHMYRPDGYTVGWNVSPAGGQHIPQVHLHVIPRFETDPFAGCGIRYFYRECLKQPSSPQFP</sequence>
<dbReference type="SUPFAM" id="SSF54197">
    <property type="entry name" value="HIT-like"/>
    <property type="match status" value="1"/>
</dbReference>
<feature type="domain" description="HIT" evidence="2">
    <location>
        <begin position="63"/>
        <end position="138"/>
    </location>
</feature>
<evidence type="ECO:0000256" key="1">
    <source>
        <dbReference type="PROSITE-ProRule" id="PRU00464"/>
    </source>
</evidence>
<protein>
    <recommendedName>
        <fullName evidence="2">HIT domain-containing protein</fullName>
    </recommendedName>
</protein>
<dbReference type="EMBL" id="BJXB01000003">
    <property type="protein sequence ID" value="GEM45232.1"/>
    <property type="molecule type" value="Genomic_DNA"/>
</dbReference>
<dbReference type="PROSITE" id="PS51084">
    <property type="entry name" value="HIT_2"/>
    <property type="match status" value="1"/>
</dbReference>
<proteinExistence type="predicted"/>
<comment type="caution">
    <text evidence="3">The sequence shown here is derived from an EMBL/GenBank/DDBJ whole genome shotgun (WGS) entry which is preliminary data.</text>
</comment>
<dbReference type="InterPro" id="IPR011146">
    <property type="entry name" value="HIT-like"/>
</dbReference>
<dbReference type="Proteomes" id="UP000321306">
    <property type="component" value="Unassembled WGS sequence"/>
</dbReference>
<dbReference type="Pfam" id="PF01230">
    <property type="entry name" value="HIT"/>
    <property type="match status" value="1"/>
</dbReference>
<dbReference type="RefSeq" id="WP_146882658.1">
    <property type="nucleotide sequence ID" value="NZ_BJXB01000003.1"/>
</dbReference>
<keyword evidence="4" id="KW-1185">Reference proteome</keyword>
<accession>A0A511MXB8</accession>
<reference evidence="3 4" key="1">
    <citation type="submission" date="2019-07" db="EMBL/GenBank/DDBJ databases">
        <title>Whole genome shotgun sequence of Deinococcus cellulosilyticus NBRC 106333.</title>
        <authorList>
            <person name="Hosoyama A."/>
            <person name="Uohara A."/>
            <person name="Ohji S."/>
            <person name="Ichikawa N."/>
        </authorList>
    </citation>
    <scope>NUCLEOTIDE SEQUENCE [LARGE SCALE GENOMIC DNA]</scope>
    <source>
        <strain evidence="3 4">NBRC 106333</strain>
    </source>
</reference>
<dbReference type="OrthoDB" id="9784774at2"/>
<comment type="caution">
    <text evidence="1">Lacks conserved residue(s) required for the propagation of feature annotation.</text>
</comment>